<feature type="compositionally biased region" description="Polar residues" evidence="1">
    <location>
        <begin position="280"/>
        <end position="290"/>
    </location>
</feature>
<keyword evidence="3" id="KW-1185">Reference proteome</keyword>
<protein>
    <submittedName>
        <fullName evidence="2">Uncharacterized protein</fullName>
    </submittedName>
</protein>
<feature type="region of interest" description="Disordered" evidence="1">
    <location>
        <begin position="1"/>
        <end position="23"/>
    </location>
</feature>
<sequence length="442" mass="47544">MNSPAMKAPVVPPNEMETSARNKHSDLSWPSLVISATYAYVPANRPYDVPSVRLTMDTSFVLMMMMIAVVGMATETSAMISRERFLDSTSRQRGELPLNRLSADKTKLQENNGRPMLHIVRILNELANHEEGIAETTHDIVELVASLLLPDNEIREFVDGVKHRAIEIISEHGGLLPDTDEDDEETEITRMLNAFNPNANTVMGGIGEAEGEGQGIVGKLEMLGMGFQMIRATLDSLLENLKEIDEQVEQGKDEPTGTDSEKPDGTERPDSNMPDDVNDGVQSNGEVSNSDRTGTQTTTDLPDATTSGSQSNGEVSDGDSGGTQTTTELPDATTSGSQSNGEVSDDDRGGTQTTTDLPDATTSGSQFNGEVSDGDSGGTQTTTELPDATTSGSQSNGEMPKSPDQRLVSSSGNLDVEKKRVLLLERNLLEELVKNKLKDLLV</sequence>
<dbReference type="EMBL" id="CP111022">
    <property type="protein sequence ID" value="WAR18838.1"/>
    <property type="molecule type" value="Genomic_DNA"/>
</dbReference>
<dbReference type="Proteomes" id="UP001164746">
    <property type="component" value="Chromosome 11"/>
</dbReference>
<feature type="compositionally biased region" description="Low complexity" evidence="1">
    <location>
        <begin position="291"/>
        <end position="306"/>
    </location>
</feature>
<feature type="region of interest" description="Disordered" evidence="1">
    <location>
        <begin position="246"/>
        <end position="416"/>
    </location>
</feature>
<accession>A0ABY7F9H4</accession>
<proteinExistence type="predicted"/>
<name>A0ABY7F9H4_MYAAR</name>
<feature type="compositionally biased region" description="Polar residues" evidence="1">
    <location>
        <begin position="388"/>
        <end position="397"/>
    </location>
</feature>
<evidence type="ECO:0000256" key="1">
    <source>
        <dbReference type="SAM" id="MobiDB-lite"/>
    </source>
</evidence>
<evidence type="ECO:0000313" key="2">
    <source>
        <dbReference type="EMBL" id="WAR18838.1"/>
    </source>
</evidence>
<gene>
    <name evidence="2" type="ORF">MAR_000676</name>
</gene>
<feature type="compositionally biased region" description="Polar residues" evidence="1">
    <location>
        <begin position="332"/>
        <end position="342"/>
    </location>
</feature>
<feature type="non-terminal residue" evidence="2">
    <location>
        <position position="442"/>
    </location>
</feature>
<reference evidence="2" key="1">
    <citation type="submission" date="2022-11" db="EMBL/GenBank/DDBJ databases">
        <title>Centuries of genome instability and evolution in soft-shell clam transmissible cancer (bioRxiv).</title>
        <authorList>
            <person name="Hart S.F.M."/>
            <person name="Yonemitsu M.A."/>
            <person name="Giersch R.M."/>
            <person name="Beal B.F."/>
            <person name="Arriagada G."/>
            <person name="Davis B.W."/>
            <person name="Ostrander E.A."/>
            <person name="Goff S.P."/>
            <person name="Metzger M.J."/>
        </authorList>
    </citation>
    <scope>NUCLEOTIDE SEQUENCE</scope>
    <source>
        <strain evidence="2">MELC-2E11</strain>
        <tissue evidence="2">Siphon/mantle</tissue>
    </source>
</reference>
<feature type="compositionally biased region" description="Basic and acidic residues" evidence="1">
    <location>
        <begin position="246"/>
        <end position="270"/>
    </location>
</feature>
<evidence type="ECO:0000313" key="3">
    <source>
        <dbReference type="Proteomes" id="UP001164746"/>
    </source>
</evidence>
<feature type="compositionally biased region" description="Low complexity" evidence="1">
    <location>
        <begin position="350"/>
        <end position="362"/>
    </location>
</feature>
<organism evidence="2 3">
    <name type="scientific">Mya arenaria</name>
    <name type="common">Soft-shell clam</name>
    <dbReference type="NCBI Taxonomy" id="6604"/>
    <lineage>
        <taxon>Eukaryota</taxon>
        <taxon>Metazoa</taxon>
        <taxon>Spiralia</taxon>
        <taxon>Lophotrochozoa</taxon>
        <taxon>Mollusca</taxon>
        <taxon>Bivalvia</taxon>
        <taxon>Autobranchia</taxon>
        <taxon>Heteroconchia</taxon>
        <taxon>Euheterodonta</taxon>
        <taxon>Imparidentia</taxon>
        <taxon>Neoheterodontei</taxon>
        <taxon>Myida</taxon>
        <taxon>Myoidea</taxon>
        <taxon>Myidae</taxon>
        <taxon>Mya</taxon>
    </lineage>
</organism>